<feature type="transmembrane region" description="Helical" evidence="7">
    <location>
        <begin position="161"/>
        <end position="181"/>
    </location>
</feature>
<keyword evidence="10" id="KW-1185">Reference proteome</keyword>
<reference evidence="9 10" key="1">
    <citation type="journal article" date="2015" name="Genome Announc.">
        <title>Expanding the biotechnology potential of lactobacilli through comparative genomics of 213 strains and associated genera.</title>
        <authorList>
            <person name="Sun Z."/>
            <person name="Harris H.M."/>
            <person name="McCann A."/>
            <person name="Guo C."/>
            <person name="Argimon S."/>
            <person name="Zhang W."/>
            <person name="Yang X."/>
            <person name="Jeffery I.B."/>
            <person name="Cooney J.C."/>
            <person name="Kagawa T.F."/>
            <person name="Liu W."/>
            <person name="Song Y."/>
            <person name="Salvetti E."/>
            <person name="Wrobel A."/>
            <person name="Rasinkangas P."/>
            <person name="Parkhill J."/>
            <person name="Rea M.C."/>
            <person name="O'Sullivan O."/>
            <person name="Ritari J."/>
            <person name="Douillard F.P."/>
            <person name="Paul Ross R."/>
            <person name="Yang R."/>
            <person name="Briner A.E."/>
            <person name="Felis G.E."/>
            <person name="de Vos W.M."/>
            <person name="Barrangou R."/>
            <person name="Klaenhammer T.R."/>
            <person name="Caufield P.W."/>
            <person name="Cui Y."/>
            <person name="Zhang H."/>
            <person name="O'Toole P.W."/>
        </authorList>
    </citation>
    <scope>NUCLEOTIDE SEQUENCE [LARGE SCALE GENOMIC DNA]</scope>
    <source>
        <strain evidence="9 10">LMG 26013</strain>
    </source>
</reference>
<keyword evidence="3" id="KW-1003">Cell membrane</keyword>
<evidence type="ECO:0000256" key="3">
    <source>
        <dbReference type="ARBA" id="ARBA00022475"/>
    </source>
</evidence>
<dbReference type="InterPro" id="IPR050189">
    <property type="entry name" value="MFS_Efflux_Transporters"/>
</dbReference>
<dbReference type="InterPro" id="IPR011701">
    <property type="entry name" value="MFS"/>
</dbReference>
<keyword evidence="4 7" id="KW-0812">Transmembrane</keyword>
<feature type="transmembrane region" description="Helical" evidence="7">
    <location>
        <begin position="97"/>
        <end position="120"/>
    </location>
</feature>
<keyword evidence="2" id="KW-0813">Transport</keyword>
<dbReference type="AlphaFoldDB" id="A0A0R2MFR0"/>
<feature type="transmembrane region" description="Helical" evidence="7">
    <location>
        <begin position="74"/>
        <end position="91"/>
    </location>
</feature>
<dbReference type="STRING" id="942150.IV64_GL002683"/>
<dbReference type="InterPro" id="IPR020846">
    <property type="entry name" value="MFS_dom"/>
</dbReference>
<dbReference type="OrthoDB" id="1650550at2"/>
<dbReference type="RefSeq" id="WP_057706486.1">
    <property type="nucleotide sequence ID" value="NZ_JQCL01000057.1"/>
</dbReference>
<feature type="transmembrane region" description="Helical" evidence="7">
    <location>
        <begin position="359"/>
        <end position="377"/>
    </location>
</feature>
<dbReference type="PANTHER" id="PTHR43124:SF3">
    <property type="entry name" value="CHLORAMPHENICOL EFFLUX PUMP RV0191"/>
    <property type="match status" value="1"/>
</dbReference>
<evidence type="ECO:0000256" key="6">
    <source>
        <dbReference type="ARBA" id="ARBA00023136"/>
    </source>
</evidence>
<dbReference type="Pfam" id="PF07690">
    <property type="entry name" value="MFS_1"/>
    <property type="match status" value="1"/>
</dbReference>
<feature type="domain" description="Major facilitator superfamily (MFS) profile" evidence="8">
    <location>
        <begin position="1"/>
        <end position="382"/>
    </location>
</feature>
<dbReference type="Gene3D" id="1.20.1250.20">
    <property type="entry name" value="MFS general substrate transporter like domains"/>
    <property type="match status" value="1"/>
</dbReference>
<dbReference type="Proteomes" id="UP000051783">
    <property type="component" value="Unassembled WGS sequence"/>
</dbReference>
<organism evidence="9 10">
    <name type="scientific">Lactiplantibacillus xiangfangensis</name>
    <dbReference type="NCBI Taxonomy" id="942150"/>
    <lineage>
        <taxon>Bacteria</taxon>
        <taxon>Bacillati</taxon>
        <taxon>Bacillota</taxon>
        <taxon>Bacilli</taxon>
        <taxon>Lactobacillales</taxon>
        <taxon>Lactobacillaceae</taxon>
        <taxon>Lactiplantibacillus</taxon>
    </lineage>
</organism>
<dbReference type="SUPFAM" id="SSF103473">
    <property type="entry name" value="MFS general substrate transporter"/>
    <property type="match status" value="1"/>
</dbReference>
<name>A0A0R2MFR0_9LACO</name>
<sequence>MAQPNLKTTVSILSLSTVSSVATIITGVIPQLKQTFPTVSTTVIEWLVTIANLSALITLLLNPWLVKRWGIRKTVIIGLVISAVTGIIPALTSRFALIMISRIFLGIGIGLFSPHAISLIAHSYQGDLRARLLGYQTGLSALGNAVLLSLAGLLIGLSWHAVFWLYGLLALIALLVACYVPEPAQASVKPIATKTATLPRRQWLLVALTFLTYLLIWGVQLKLPSYFELRHFGNAQVLNLTLAAMNVGGLLAGLSFGALHKRLHHFTLTLGYAGAALAVLLLWATSNTTIAIIAAIGFNFIYSYTGPYLVFTSNNGLDPAQINTLSSTLTIATIISAFFAPLVWNQLGKIGPQALTDNVLLWITFTLALLAVLTLLLPQKAR</sequence>
<comment type="caution">
    <text evidence="9">The sequence shown here is derived from an EMBL/GenBank/DDBJ whole genome shotgun (WGS) entry which is preliminary data.</text>
</comment>
<feature type="transmembrane region" description="Helical" evidence="7">
    <location>
        <begin position="132"/>
        <end position="155"/>
    </location>
</feature>
<comment type="subcellular location">
    <subcellularLocation>
        <location evidence="1">Cell membrane</location>
        <topology evidence="1">Multi-pass membrane protein</topology>
    </subcellularLocation>
</comment>
<feature type="transmembrane region" description="Helical" evidence="7">
    <location>
        <begin position="202"/>
        <end position="220"/>
    </location>
</feature>
<feature type="transmembrane region" description="Helical" evidence="7">
    <location>
        <begin position="44"/>
        <end position="62"/>
    </location>
</feature>
<dbReference type="PATRIC" id="fig|942150.3.peg.2795"/>
<evidence type="ECO:0000256" key="4">
    <source>
        <dbReference type="ARBA" id="ARBA00022692"/>
    </source>
</evidence>
<feature type="transmembrane region" description="Helical" evidence="7">
    <location>
        <begin position="266"/>
        <end position="284"/>
    </location>
</feature>
<dbReference type="PROSITE" id="PS50850">
    <property type="entry name" value="MFS"/>
    <property type="match status" value="1"/>
</dbReference>
<gene>
    <name evidence="9" type="ORF">IV64_GL002683</name>
</gene>
<protein>
    <submittedName>
        <fullName evidence="9">Transport protein</fullName>
    </submittedName>
</protein>
<feature type="transmembrane region" description="Helical" evidence="7">
    <location>
        <begin position="12"/>
        <end position="32"/>
    </location>
</feature>
<dbReference type="EMBL" id="JQCL01000057">
    <property type="protein sequence ID" value="KRO10987.1"/>
    <property type="molecule type" value="Genomic_DNA"/>
</dbReference>
<proteinExistence type="predicted"/>
<dbReference type="InterPro" id="IPR036259">
    <property type="entry name" value="MFS_trans_sf"/>
</dbReference>
<accession>A0A0R2MFR0</accession>
<dbReference type="GO" id="GO:0005886">
    <property type="term" value="C:plasma membrane"/>
    <property type="evidence" value="ECO:0007669"/>
    <property type="project" value="UniProtKB-SubCell"/>
</dbReference>
<feature type="transmembrane region" description="Helical" evidence="7">
    <location>
        <begin position="322"/>
        <end position="344"/>
    </location>
</feature>
<keyword evidence="6 7" id="KW-0472">Membrane</keyword>
<evidence type="ECO:0000256" key="1">
    <source>
        <dbReference type="ARBA" id="ARBA00004651"/>
    </source>
</evidence>
<evidence type="ECO:0000259" key="8">
    <source>
        <dbReference type="PROSITE" id="PS50850"/>
    </source>
</evidence>
<dbReference type="GO" id="GO:0022857">
    <property type="term" value="F:transmembrane transporter activity"/>
    <property type="evidence" value="ECO:0007669"/>
    <property type="project" value="InterPro"/>
</dbReference>
<feature type="transmembrane region" description="Helical" evidence="7">
    <location>
        <begin position="290"/>
        <end position="310"/>
    </location>
</feature>
<evidence type="ECO:0000313" key="10">
    <source>
        <dbReference type="Proteomes" id="UP000051783"/>
    </source>
</evidence>
<evidence type="ECO:0000313" key="9">
    <source>
        <dbReference type="EMBL" id="KRO10987.1"/>
    </source>
</evidence>
<feature type="transmembrane region" description="Helical" evidence="7">
    <location>
        <begin position="240"/>
        <end position="259"/>
    </location>
</feature>
<dbReference type="PANTHER" id="PTHR43124">
    <property type="entry name" value="PURINE EFFLUX PUMP PBUE"/>
    <property type="match status" value="1"/>
</dbReference>
<evidence type="ECO:0000256" key="2">
    <source>
        <dbReference type="ARBA" id="ARBA00022448"/>
    </source>
</evidence>
<keyword evidence="5 7" id="KW-1133">Transmembrane helix</keyword>
<evidence type="ECO:0000256" key="7">
    <source>
        <dbReference type="SAM" id="Phobius"/>
    </source>
</evidence>
<evidence type="ECO:0000256" key="5">
    <source>
        <dbReference type="ARBA" id="ARBA00022989"/>
    </source>
</evidence>